<evidence type="ECO:0000256" key="16">
    <source>
        <dbReference type="ARBA" id="ARBA00038848"/>
    </source>
</evidence>
<dbReference type="GO" id="GO:0006631">
    <property type="term" value="P:fatty acid metabolic process"/>
    <property type="evidence" value="ECO:0007669"/>
    <property type="project" value="UniProtKB-KW"/>
</dbReference>
<gene>
    <name evidence="26" type="ORF">HNR21_000626</name>
</gene>
<comment type="catalytic activity">
    <reaction evidence="19">
        <text>octanoyl-CoA + H2O = octanoate + CoA + H(+)</text>
        <dbReference type="Rhea" id="RHEA:30143"/>
        <dbReference type="ChEBI" id="CHEBI:15377"/>
        <dbReference type="ChEBI" id="CHEBI:15378"/>
        <dbReference type="ChEBI" id="CHEBI:25646"/>
        <dbReference type="ChEBI" id="CHEBI:57287"/>
        <dbReference type="ChEBI" id="CHEBI:57386"/>
    </reaction>
    <physiologicalReaction direction="left-to-right" evidence="19">
        <dbReference type="Rhea" id="RHEA:30144"/>
    </physiologicalReaction>
</comment>
<evidence type="ECO:0000256" key="8">
    <source>
        <dbReference type="ARBA" id="ARBA00022832"/>
    </source>
</evidence>
<comment type="caution">
    <text evidence="26">The sequence shown here is derived from an EMBL/GenBank/DDBJ whole genome shotgun (WGS) entry which is preliminary data.</text>
</comment>
<keyword evidence="6" id="KW-0053">Apoptosis</keyword>
<evidence type="ECO:0000256" key="24">
    <source>
        <dbReference type="SAM" id="MobiDB-lite"/>
    </source>
</evidence>
<dbReference type="AlphaFoldDB" id="A0A7W3MTR4"/>
<comment type="subcellular location">
    <subcellularLocation>
        <location evidence="3">Cell projection</location>
        <location evidence="3">Ruffle membrane</location>
    </subcellularLocation>
    <subcellularLocation>
        <location evidence="2">Cytoplasm</location>
    </subcellularLocation>
    <subcellularLocation>
        <location evidence="1">Membrane</location>
        <topology evidence="1">Peripheral membrane protein</topology>
    </subcellularLocation>
</comment>
<keyword evidence="7" id="KW-0378">Hydrolase</keyword>
<comment type="catalytic activity">
    <reaction evidence="20">
        <text>hexadecanoyl-CoA + H2O = hexadecanoate + CoA + H(+)</text>
        <dbReference type="Rhea" id="RHEA:16645"/>
        <dbReference type="ChEBI" id="CHEBI:7896"/>
        <dbReference type="ChEBI" id="CHEBI:15377"/>
        <dbReference type="ChEBI" id="CHEBI:15378"/>
        <dbReference type="ChEBI" id="CHEBI:57287"/>
        <dbReference type="ChEBI" id="CHEBI:57379"/>
        <dbReference type="EC" id="3.1.2.2"/>
    </reaction>
    <physiologicalReaction direction="left-to-right" evidence="20">
        <dbReference type="Rhea" id="RHEA:16646"/>
    </physiologicalReaction>
</comment>
<keyword evidence="5" id="KW-0963">Cytoplasm</keyword>
<evidence type="ECO:0000256" key="23">
    <source>
        <dbReference type="ARBA" id="ARBA00048180"/>
    </source>
</evidence>
<dbReference type="PANTHER" id="PTHR12418">
    <property type="entry name" value="ACYL-COENZYME A THIOESTERASE THEM4"/>
    <property type="match status" value="1"/>
</dbReference>
<evidence type="ECO:0000256" key="12">
    <source>
        <dbReference type="ARBA" id="ARBA00023273"/>
    </source>
</evidence>
<dbReference type="PANTHER" id="PTHR12418:SF19">
    <property type="entry name" value="ACYL-COENZYME A THIOESTERASE THEM4"/>
    <property type="match status" value="1"/>
</dbReference>
<dbReference type="GO" id="GO:0016020">
    <property type="term" value="C:membrane"/>
    <property type="evidence" value="ECO:0007669"/>
    <property type="project" value="UniProtKB-SubCell"/>
</dbReference>
<dbReference type="SUPFAM" id="SSF54637">
    <property type="entry name" value="Thioesterase/thiol ester dehydrase-isomerase"/>
    <property type="match status" value="1"/>
</dbReference>
<dbReference type="RefSeq" id="WP_182703956.1">
    <property type="nucleotide sequence ID" value="NZ_JACJII010000001.1"/>
</dbReference>
<evidence type="ECO:0000256" key="9">
    <source>
        <dbReference type="ARBA" id="ARBA00022946"/>
    </source>
</evidence>
<comment type="similarity">
    <text evidence="15">Belongs to the THEM4/THEM5 thioesterase family.</text>
</comment>
<dbReference type="GO" id="GO:0016787">
    <property type="term" value="F:hydrolase activity"/>
    <property type="evidence" value="ECO:0007669"/>
    <property type="project" value="UniProtKB-KW"/>
</dbReference>
<dbReference type="EC" id="3.1.2.2" evidence="16"/>
<evidence type="ECO:0000256" key="19">
    <source>
        <dbReference type="ARBA" id="ARBA00047588"/>
    </source>
</evidence>
<comment type="catalytic activity">
    <reaction evidence="23">
        <text>tetradecanoyl-CoA + H2O = tetradecanoate + CoA + H(+)</text>
        <dbReference type="Rhea" id="RHEA:40119"/>
        <dbReference type="ChEBI" id="CHEBI:15377"/>
        <dbReference type="ChEBI" id="CHEBI:15378"/>
        <dbReference type="ChEBI" id="CHEBI:30807"/>
        <dbReference type="ChEBI" id="CHEBI:57287"/>
        <dbReference type="ChEBI" id="CHEBI:57385"/>
    </reaction>
    <physiologicalReaction direction="left-to-right" evidence="23">
        <dbReference type="Rhea" id="RHEA:40120"/>
    </physiologicalReaction>
</comment>
<protein>
    <recommendedName>
        <fullName evidence="17">Acyl-coenzyme A thioesterase THEM4</fullName>
        <ecNumber evidence="16">3.1.2.2</ecNumber>
    </recommendedName>
    <alternativeName>
        <fullName evidence="18">Thioesterase superfamily member 4</fullName>
    </alternativeName>
</protein>
<evidence type="ECO:0000256" key="2">
    <source>
        <dbReference type="ARBA" id="ARBA00004496"/>
    </source>
</evidence>
<evidence type="ECO:0000256" key="13">
    <source>
        <dbReference type="ARBA" id="ARBA00035852"/>
    </source>
</evidence>
<evidence type="ECO:0000256" key="1">
    <source>
        <dbReference type="ARBA" id="ARBA00004170"/>
    </source>
</evidence>
<dbReference type="GO" id="GO:0005737">
    <property type="term" value="C:cytoplasm"/>
    <property type="evidence" value="ECO:0007669"/>
    <property type="project" value="UniProtKB-SubCell"/>
</dbReference>
<comment type="catalytic activity">
    <reaction evidence="13">
        <text>(5Z,8Z,11Z,14Z)-eicosatetraenoyl-CoA + H2O = (5Z,8Z,11Z,14Z)-eicosatetraenoate + CoA + H(+)</text>
        <dbReference type="Rhea" id="RHEA:40151"/>
        <dbReference type="ChEBI" id="CHEBI:15377"/>
        <dbReference type="ChEBI" id="CHEBI:15378"/>
        <dbReference type="ChEBI" id="CHEBI:32395"/>
        <dbReference type="ChEBI" id="CHEBI:57287"/>
        <dbReference type="ChEBI" id="CHEBI:57368"/>
    </reaction>
    <physiologicalReaction direction="left-to-right" evidence="13">
        <dbReference type="Rhea" id="RHEA:40152"/>
    </physiologicalReaction>
</comment>
<evidence type="ECO:0000259" key="25">
    <source>
        <dbReference type="Pfam" id="PF03061"/>
    </source>
</evidence>
<keyword evidence="8" id="KW-0276">Fatty acid metabolism</keyword>
<dbReference type="Proteomes" id="UP000539313">
    <property type="component" value="Unassembled WGS sequence"/>
</dbReference>
<evidence type="ECO:0000313" key="27">
    <source>
        <dbReference type="Proteomes" id="UP000539313"/>
    </source>
</evidence>
<sequence length="179" mass="18943">MTVPNPARRTSPRSDLTTPPPDAAEPRVDPKAELDFSEIGDVLGNACFGCGPEVPHGLRITRTGHEGSTSYGEFTVIPEHQGAPGLAHGGILAAAMDEILGTSAWLLGGRYVTGRLETDFVRPVPVGSRVHLTARCTGVHGRKAYMEGEGRIGGPDGPVAVRAAAVFIEVPLEHFTEER</sequence>
<evidence type="ECO:0000256" key="22">
    <source>
        <dbReference type="ARBA" id="ARBA00048074"/>
    </source>
</evidence>
<dbReference type="InterPro" id="IPR006683">
    <property type="entry name" value="Thioestr_dom"/>
</dbReference>
<dbReference type="InterPro" id="IPR052365">
    <property type="entry name" value="THEM4/THEM5_acyl-CoA_thioest"/>
</dbReference>
<dbReference type="InterPro" id="IPR029069">
    <property type="entry name" value="HotDog_dom_sf"/>
</dbReference>
<feature type="domain" description="Thioesterase" evidence="25">
    <location>
        <begin position="85"/>
        <end position="153"/>
    </location>
</feature>
<name>A0A7W3MTR4_9ACTN</name>
<keyword evidence="12" id="KW-0966">Cell projection</keyword>
<comment type="catalytic activity">
    <reaction evidence="14">
        <text>(9Z)-octadecenoyl-CoA + H2O = (9Z)-octadecenoate + CoA + H(+)</text>
        <dbReference type="Rhea" id="RHEA:40139"/>
        <dbReference type="ChEBI" id="CHEBI:15377"/>
        <dbReference type="ChEBI" id="CHEBI:15378"/>
        <dbReference type="ChEBI" id="CHEBI:30823"/>
        <dbReference type="ChEBI" id="CHEBI:57287"/>
        <dbReference type="ChEBI" id="CHEBI:57387"/>
    </reaction>
    <physiologicalReaction direction="left-to-right" evidence="14">
        <dbReference type="Rhea" id="RHEA:40140"/>
    </physiologicalReaction>
</comment>
<keyword evidence="9" id="KW-0809">Transit peptide</keyword>
<evidence type="ECO:0000256" key="17">
    <source>
        <dbReference type="ARBA" id="ARBA00040123"/>
    </source>
</evidence>
<dbReference type="Gene3D" id="3.10.129.10">
    <property type="entry name" value="Hotdog Thioesterase"/>
    <property type="match status" value="1"/>
</dbReference>
<accession>A0A7W3MTR4</accession>
<evidence type="ECO:0000256" key="5">
    <source>
        <dbReference type="ARBA" id="ARBA00022490"/>
    </source>
</evidence>
<keyword evidence="27" id="KW-1185">Reference proteome</keyword>
<comment type="catalytic activity">
    <reaction evidence="22">
        <text>dodecanoyl-CoA + H2O = dodecanoate + CoA + H(+)</text>
        <dbReference type="Rhea" id="RHEA:30135"/>
        <dbReference type="ChEBI" id="CHEBI:15377"/>
        <dbReference type="ChEBI" id="CHEBI:15378"/>
        <dbReference type="ChEBI" id="CHEBI:18262"/>
        <dbReference type="ChEBI" id="CHEBI:57287"/>
        <dbReference type="ChEBI" id="CHEBI:57375"/>
    </reaction>
    <physiologicalReaction direction="left-to-right" evidence="22">
        <dbReference type="Rhea" id="RHEA:30136"/>
    </physiologicalReaction>
</comment>
<evidence type="ECO:0000256" key="6">
    <source>
        <dbReference type="ARBA" id="ARBA00022703"/>
    </source>
</evidence>
<evidence type="ECO:0000256" key="20">
    <source>
        <dbReference type="ARBA" id="ARBA00047734"/>
    </source>
</evidence>
<evidence type="ECO:0000313" key="26">
    <source>
        <dbReference type="EMBL" id="MBA9001744.1"/>
    </source>
</evidence>
<evidence type="ECO:0000256" key="14">
    <source>
        <dbReference type="ARBA" id="ARBA00037002"/>
    </source>
</evidence>
<evidence type="ECO:0000256" key="15">
    <source>
        <dbReference type="ARBA" id="ARBA00038456"/>
    </source>
</evidence>
<proteinExistence type="inferred from homology"/>
<reference evidence="26 27" key="1">
    <citation type="submission" date="2020-08" db="EMBL/GenBank/DDBJ databases">
        <title>Sequencing the genomes of 1000 actinobacteria strains.</title>
        <authorList>
            <person name="Klenk H.-P."/>
        </authorList>
    </citation>
    <scope>NUCLEOTIDE SEQUENCE [LARGE SCALE GENOMIC DNA]</scope>
    <source>
        <strain evidence="26 27">DSM 45823</strain>
    </source>
</reference>
<keyword evidence="10" id="KW-0443">Lipid metabolism</keyword>
<keyword evidence="11" id="KW-0472">Membrane</keyword>
<comment type="catalytic activity">
    <reaction evidence="21">
        <text>decanoyl-CoA + H2O = decanoate + CoA + H(+)</text>
        <dbReference type="Rhea" id="RHEA:40059"/>
        <dbReference type="ChEBI" id="CHEBI:15377"/>
        <dbReference type="ChEBI" id="CHEBI:15378"/>
        <dbReference type="ChEBI" id="CHEBI:27689"/>
        <dbReference type="ChEBI" id="CHEBI:57287"/>
        <dbReference type="ChEBI" id="CHEBI:61430"/>
    </reaction>
    <physiologicalReaction direction="left-to-right" evidence="21">
        <dbReference type="Rhea" id="RHEA:40060"/>
    </physiologicalReaction>
</comment>
<evidence type="ECO:0000256" key="4">
    <source>
        <dbReference type="ARBA" id="ARBA00022475"/>
    </source>
</evidence>
<evidence type="ECO:0000256" key="11">
    <source>
        <dbReference type="ARBA" id="ARBA00023136"/>
    </source>
</evidence>
<evidence type="ECO:0000256" key="7">
    <source>
        <dbReference type="ARBA" id="ARBA00022801"/>
    </source>
</evidence>
<evidence type="ECO:0000256" key="10">
    <source>
        <dbReference type="ARBA" id="ARBA00023098"/>
    </source>
</evidence>
<evidence type="ECO:0000256" key="18">
    <source>
        <dbReference type="ARBA" id="ARBA00043210"/>
    </source>
</evidence>
<keyword evidence="4" id="KW-1003">Cell membrane</keyword>
<evidence type="ECO:0000256" key="3">
    <source>
        <dbReference type="ARBA" id="ARBA00004632"/>
    </source>
</evidence>
<dbReference type="CDD" id="cd03443">
    <property type="entry name" value="PaaI_thioesterase"/>
    <property type="match status" value="1"/>
</dbReference>
<feature type="region of interest" description="Disordered" evidence="24">
    <location>
        <begin position="1"/>
        <end position="29"/>
    </location>
</feature>
<evidence type="ECO:0000256" key="21">
    <source>
        <dbReference type="ARBA" id="ARBA00047969"/>
    </source>
</evidence>
<dbReference type="Pfam" id="PF03061">
    <property type="entry name" value="4HBT"/>
    <property type="match status" value="1"/>
</dbReference>
<organism evidence="26 27">
    <name type="scientific">Thermomonospora cellulosilytica</name>
    <dbReference type="NCBI Taxonomy" id="1411118"/>
    <lineage>
        <taxon>Bacteria</taxon>
        <taxon>Bacillati</taxon>
        <taxon>Actinomycetota</taxon>
        <taxon>Actinomycetes</taxon>
        <taxon>Streptosporangiales</taxon>
        <taxon>Thermomonosporaceae</taxon>
        <taxon>Thermomonospora</taxon>
    </lineage>
</organism>
<dbReference type="EMBL" id="JACJII010000001">
    <property type="protein sequence ID" value="MBA9001744.1"/>
    <property type="molecule type" value="Genomic_DNA"/>
</dbReference>